<evidence type="ECO:0000259" key="8">
    <source>
        <dbReference type="PROSITE" id="PS51686"/>
    </source>
</evidence>
<sequence>MEEKREKKFGSRYLIDDSMVFEYNAWDNFVWNRNDEEEAIREILRQNQSKICENDANKLIKNASKMWNKFYLKHKNKFFMDRNWLLNEFNELNLENLDHETPLRLLEVGCGVGNSIFPILNANQGRRIFIYACDFSSIAVDVVRNNIRYDENLCRAFVWDVCGEITSEVSCGSLDIVLCIYVLSAIPPEMQQTAVKNLVRLLKPGGVLLFKDYGLYDLTQLRFKNNRLIKENFYCRGDGTLVYFFTQEELDALFTNAGLRKEINIVDRRLIVNRAKLVKMRRVWLQFCAQSFKMDKIYYAAAEILEEIFNKKKNVRNAIYGSKCKRKKILLRLCSETIRYKKFLDGILECKEIRNLQKNWKNGSLFLLYALLYDFIFGNGSKKQNSRLMNVLNKFGDRINRKIDSLTALGRGPNICEVNKSDLMIPRYARINTLKWALKDALIALEKENWVIRKIEIDKGVKFFELVNSMKAEEVLLDCHIENLLVFHPRTDLHAYWMVFDGYLVLQDKASCLSALLLKPKPSYHCFDACAAPGMKTSHLSALLSNEGIVWAMDKDPTRIKVMRKMLKKLGCSNINVECGDFLRVDVNDEKYSRVRYVLVDPPCSGSGIVKRLDKFLDENSATDPKRLRSLSNLQAMMLKHAMKFPNLRRLVYSTCSVNEEENEQVVAEVINDEEIRSKFELSYALPSWPNRGLNSYDFGEKCLRTSSDYDLTNGFFIAVFKKVKIL</sequence>
<dbReference type="Gene3D" id="3.40.50.150">
    <property type="entry name" value="Vaccinia Virus protein VP39"/>
    <property type="match status" value="2"/>
</dbReference>
<proteinExistence type="inferred from homology"/>
<feature type="binding site" evidence="7">
    <location>
        <position position="581"/>
    </location>
    <ligand>
        <name>S-adenosyl-L-methionine</name>
        <dbReference type="ChEBI" id="CHEBI:59789"/>
    </ligand>
</feature>
<dbReference type="Gene3D" id="3.30.70.1170">
    <property type="entry name" value="Sun protein, domain 3"/>
    <property type="match status" value="1"/>
</dbReference>
<dbReference type="CDD" id="cd02440">
    <property type="entry name" value="AdoMet_MTases"/>
    <property type="match status" value="2"/>
</dbReference>
<evidence type="ECO:0000256" key="6">
    <source>
        <dbReference type="ARBA" id="ARBA00053002"/>
    </source>
</evidence>
<keyword evidence="2 7" id="KW-0489">Methyltransferase</keyword>
<evidence type="ECO:0000256" key="5">
    <source>
        <dbReference type="ARBA" id="ARBA00022884"/>
    </source>
</evidence>
<dbReference type="InterPro" id="IPR023267">
    <property type="entry name" value="RCMT"/>
</dbReference>
<comment type="similarity">
    <text evidence="7">Belongs to the class I-like SAM-binding methyltransferase superfamily. RsmB/NOP family.</text>
</comment>
<dbReference type="Pfam" id="PF21148">
    <property type="entry name" value="NSUN5_fdxn-like"/>
    <property type="match status" value="1"/>
</dbReference>
<evidence type="ECO:0000256" key="3">
    <source>
        <dbReference type="ARBA" id="ARBA00022679"/>
    </source>
</evidence>
<feature type="domain" description="SAM-dependent MTase RsmB/NOP-type" evidence="8">
    <location>
        <begin position="417"/>
        <end position="724"/>
    </location>
</feature>
<comment type="similarity">
    <text evidence="1">Belongs to the methyltransferase superfamily. METL family.</text>
</comment>
<dbReference type="OrthoDB" id="417697at2759"/>
<dbReference type="GO" id="GO:0052735">
    <property type="term" value="F:tRNA (cytidine-3-)-methyltransferase activity"/>
    <property type="evidence" value="ECO:0007669"/>
    <property type="project" value="TreeGrafter"/>
</dbReference>
<dbReference type="PROSITE" id="PS51686">
    <property type="entry name" value="SAM_MT_RSMB_NOP"/>
    <property type="match status" value="1"/>
</dbReference>
<dbReference type="AlphaFoldDB" id="A0A158Q2X9"/>
<dbReference type="InterPro" id="IPR049561">
    <property type="entry name" value="NSUN5_7_fdxn-like"/>
</dbReference>
<reference evidence="9 11" key="2">
    <citation type="submission" date="2018-11" db="EMBL/GenBank/DDBJ databases">
        <authorList>
            <consortium name="Pathogen Informatics"/>
        </authorList>
    </citation>
    <scope>NUCLEOTIDE SEQUENCE [LARGE SCALE GENOMIC DNA]</scope>
</reference>
<evidence type="ECO:0000313" key="11">
    <source>
        <dbReference type="Proteomes" id="UP000274756"/>
    </source>
</evidence>
<evidence type="ECO:0000313" key="10">
    <source>
        <dbReference type="Proteomes" id="UP000038040"/>
    </source>
</evidence>
<dbReference type="GO" id="GO:0003723">
    <property type="term" value="F:RNA binding"/>
    <property type="evidence" value="ECO:0007669"/>
    <property type="project" value="UniProtKB-UniRule"/>
</dbReference>
<evidence type="ECO:0000313" key="9">
    <source>
        <dbReference type="EMBL" id="VDN55482.1"/>
    </source>
</evidence>
<keyword evidence="11" id="KW-1185">Reference proteome</keyword>
<evidence type="ECO:0000313" key="12">
    <source>
        <dbReference type="WBParaSite" id="DME_0000109501-mRNA-1"/>
    </source>
</evidence>
<keyword evidence="4 7" id="KW-0949">S-adenosyl-L-methionine</keyword>
<dbReference type="Proteomes" id="UP000274756">
    <property type="component" value="Unassembled WGS sequence"/>
</dbReference>
<dbReference type="PANTHER" id="PTHR22809">
    <property type="entry name" value="METHYLTRANSFERASE-RELATED"/>
    <property type="match status" value="1"/>
</dbReference>
<feature type="active site" description="Nucleophile" evidence="7">
    <location>
        <position position="656"/>
    </location>
</feature>
<dbReference type="Proteomes" id="UP000038040">
    <property type="component" value="Unplaced"/>
</dbReference>
<dbReference type="STRING" id="318479.A0A158Q2X9"/>
<dbReference type="PRINTS" id="PR02008">
    <property type="entry name" value="RCMTFAMILY"/>
</dbReference>
<dbReference type="WBParaSite" id="DME_0000109501-mRNA-1">
    <property type="protein sequence ID" value="DME_0000109501-mRNA-1"/>
    <property type="gene ID" value="DME_0000109501"/>
</dbReference>
<dbReference type="InterPro" id="IPR001678">
    <property type="entry name" value="MeTrfase_RsmB-F_NOP2_dom"/>
</dbReference>
<feature type="binding site" evidence="7">
    <location>
        <position position="554"/>
    </location>
    <ligand>
        <name>S-adenosyl-L-methionine</name>
        <dbReference type="ChEBI" id="CHEBI:59789"/>
    </ligand>
</feature>
<dbReference type="FunFam" id="3.40.50.150:FF:000164">
    <property type="entry name" value="Methyltransferase NSUN5, putative"/>
    <property type="match status" value="1"/>
</dbReference>
<evidence type="ECO:0000256" key="1">
    <source>
        <dbReference type="ARBA" id="ARBA00009725"/>
    </source>
</evidence>
<organism evidence="10 12">
    <name type="scientific">Dracunculus medinensis</name>
    <name type="common">Guinea worm</name>
    <dbReference type="NCBI Taxonomy" id="318479"/>
    <lineage>
        <taxon>Eukaryota</taxon>
        <taxon>Metazoa</taxon>
        <taxon>Ecdysozoa</taxon>
        <taxon>Nematoda</taxon>
        <taxon>Chromadorea</taxon>
        <taxon>Rhabditida</taxon>
        <taxon>Spirurina</taxon>
        <taxon>Dracunculoidea</taxon>
        <taxon>Dracunculidae</taxon>
        <taxon>Dracunculus</taxon>
    </lineage>
</organism>
<comment type="catalytic activity">
    <reaction evidence="6">
        <text>a cytidine in 25S rRNA + S-adenosyl-L-methionine = a 5-methylcytidine in 25S rRNA + S-adenosyl-L-homocysteine + H(+)</text>
        <dbReference type="Rhea" id="RHEA:47780"/>
        <dbReference type="Rhea" id="RHEA-COMP:11911"/>
        <dbReference type="Rhea" id="RHEA-COMP:11912"/>
        <dbReference type="ChEBI" id="CHEBI:15378"/>
        <dbReference type="ChEBI" id="CHEBI:57856"/>
        <dbReference type="ChEBI" id="CHEBI:59789"/>
        <dbReference type="ChEBI" id="CHEBI:74483"/>
        <dbReference type="ChEBI" id="CHEBI:82748"/>
    </reaction>
</comment>
<protein>
    <submittedName>
        <fullName evidence="12">SAM_MT_RSMB_NOP domain-containing protein</fullName>
    </submittedName>
</protein>
<evidence type="ECO:0000256" key="4">
    <source>
        <dbReference type="ARBA" id="ARBA00022691"/>
    </source>
</evidence>
<dbReference type="SUPFAM" id="SSF53335">
    <property type="entry name" value="S-adenosyl-L-methionine-dependent methyltransferases"/>
    <property type="match status" value="2"/>
</dbReference>
<reference evidence="12" key="1">
    <citation type="submission" date="2016-04" db="UniProtKB">
        <authorList>
            <consortium name="WormBaseParasite"/>
        </authorList>
    </citation>
    <scope>IDENTIFICATION</scope>
</reference>
<evidence type="ECO:0000256" key="2">
    <source>
        <dbReference type="ARBA" id="ARBA00022603"/>
    </source>
</evidence>
<feature type="binding site" evidence="7">
    <location>
        <position position="601"/>
    </location>
    <ligand>
        <name>S-adenosyl-L-methionine</name>
        <dbReference type="ChEBI" id="CHEBI:59789"/>
    </ligand>
</feature>
<evidence type="ECO:0000256" key="7">
    <source>
        <dbReference type="PROSITE-ProRule" id="PRU01023"/>
    </source>
</evidence>
<dbReference type="InterPro" id="IPR029063">
    <property type="entry name" value="SAM-dependent_MTases_sf"/>
</dbReference>
<gene>
    <name evidence="9" type="ORF">DME_LOCUS5455</name>
</gene>
<dbReference type="InterPro" id="IPR026113">
    <property type="entry name" value="METTL2/6/8-like"/>
</dbReference>
<dbReference type="PANTHER" id="PTHR22809:SF11">
    <property type="entry name" value="TRNA N(3)-METHYLCYTIDINE METHYLTRANSFERASE METTL2"/>
    <property type="match status" value="1"/>
</dbReference>
<dbReference type="GO" id="GO:0001510">
    <property type="term" value="P:RNA methylation"/>
    <property type="evidence" value="ECO:0007669"/>
    <property type="project" value="InterPro"/>
</dbReference>
<dbReference type="EMBL" id="UYYG01001152">
    <property type="protein sequence ID" value="VDN55482.1"/>
    <property type="molecule type" value="Genomic_DNA"/>
</dbReference>
<comment type="caution">
    <text evidence="7">Lacks conserved residue(s) required for the propagation of feature annotation.</text>
</comment>
<name>A0A158Q2X9_DRAME</name>
<dbReference type="Pfam" id="PF01189">
    <property type="entry name" value="Methyltr_RsmB-F"/>
    <property type="match status" value="1"/>
</dbReference>
<accession>A0A158Q2X9</accession>
<keyword evidence="5 7" id="KW-0694">RNA-binding</keyword>
<dbReference type="InterPro" id="IPR049560">
    <property type="entry name" value="MeTrfase_RsmB-F_NOP2_cat"/>
</dbReference>
<dbReference type="Pfam" id="PF13489">
    <property type="entry name" value="Methyltransf_23"/>
    <property type="match status" value="1"/>
</dbReference>
<keyword evidence="3 7" id="KW-0808">Transferase</keyword>